<dbReference type="EMBL" id="JH159152">
    <property type="protein sequence ID" value="EGZ23105.1"/>
    <property type="molecule type" value="Genomic_DNA"/>
</dbReference>
<sequence length="420" mass="46246">MAASVLGGGARALFTSGASPRAIDMLETAGLDGQMMSARLFATPDCSIPGCARLAPNAMATTRKVAVSDAELRRRVEGVHVTTDFNNALANVSLHGWKWRNDCRAFSMFTNSVATVADAQVLAMGTVSGGRALERLVSLLRTPNESDFNAVMQELYKRDFIYGSMVHATPSDPAALGDGSLLAVKTCSFVRSKRFSHKKNEQMCYIEQFRPTKEGFSLVFTSLPQHEVLAGKASGKHVAELCPFRGWLLVERAPESKASVRVLFHASLDPDFVDADKNHSLGLCSAKTTAARLLRLAKGVCRLGEVLHQQRQMDSANRKAKKPNNNFREVNTDVSNSHCVACTSKFDLLRRRRRCGLCAYNVCAKCCYREPMIIYNRYAATIQFCARCRECMVGGEYPHLRLAARRHSSPGIEIPFGTPR</sequence>
<proteinExistence type="predicted"/>
<dbReference type="PANTHER" id="PTHR43102">
    <property type="entry name" value="SLR1143 PROTEIN"/>
    <property type="match status" value="1"/>
</dbReference>
<dbReference type="InterPro" id="IPR011011">
    <property type="entry name" value="Znf_FYVE_PHD"/>
</dbReference>
<organism evidence="6 7">
    <name type="scientific">Phytophthora sojae (strain P6497)</name>
    <name type="common">Soybean stem and root rot agent</name>
    <name type="synonym">Phytophthora megasperma f. sp. glycines</name>
    <dbReference type="NCBI Taxonomy" id="1094619"/>
    <lineage>
        <taxon>Eukaryota</taxon>
        <taxon>Sar</taxon>
        <taxon>Stramenopiles</taxon>
        <taxon>Oomycota</taxon>
        <taxon>Peronosporomycetes</taxon>
        <taxon>Peronosporales</taxon>
        <taxon>Peronosporaceae</taxon>
        <taxon>Phytophthora</taxon>
    </lineage>
</organism>
<dbReference type="PANTHER" id="PTHR43102:SF2">
    <property type="entry name" value="GAF DOMAIN-CONTAINING PROTEIN"/>
    <property type="match status" value="1"/>
</dbReference>
<name>G4YU27_PHYSP</name>
<dbReference type="InParanoid" id="G4YU27"/>
<evidence type="ECO:0000256" key="1">
    <source>
        <dbReference type="ARBA" id="ARBA00022723"/>
    </source>
</evidence>
<evidence type="ECO:0000256" key="2">
    <source>
        <dbReference type="ARBA" id="ARBA00022771"/>
    </source>
</evidence>
<keyword evidence="1" id="KW-0479">Metal-binding</keyword>
<keyword evidence="7" id="KW-1185">Reference proteome</keyword>
<protein>
    <recommendedName>
        <fullName evidence="5">FYVE-type domain-containing protein</fullName>
    </recommendedName>
</protein>
<reference evidence="6 7" key="1">
    <citation type="journal article" date="2006" name="Science">
        <title>Phytophthora genome sequences uncover evolutionary origins and mechanisms of pathogenesis.</title>
        <authorList>
            <person name="Tyler B.M."/>
            <person name="Tripathy S."/>
            <person name="Zhang X."/>
            <person name="Dehal P."/>
            <person name="Jiang R.H."/>
            <person name="Aerts A."/>
            <person name="Arredondo F.D."/>
            <person name="Baxter L."/>
            <person name="Bensasson D."/>
            <person name="Beynon J.L."/>
            <person name="Chapman J."/>
            <person name="Damasceno C.M."/>
            <person name="Dorrance A.E."/>
            <person name="Dou D."/>
            <person name="Dickerman A.W."/>
            <person name="Dubchak I.L."/>
            <person name="Garbelotto M."/>
            <person name="Gijzen M."/>
            <person name="Gordon S.G."/>
            <person name="Govers F."/>
            <person name="Grunwald N.J."/>
            <person name="Huang W."/>
            <person name="Ivors K.L."/>
            <person name="Jones R.W."/>
            <person name="Kamoun S."/>
            <person name="Krampis K."/>
            <person name="Lamour K.H."/>
            <person name="Lee M.K."/>
            <person name="McDonald W.H."/>
            <person name="Medina M."/>
            <person name="Meijer H.J."/>
            <person name="Nordberg E.K."/>
            <person name="Maclean D.J."/>
            <person name="Ospina-Giraldo M.D."/>
            <person name="Morris P.F."/>
            <person name="Phuntumart V."/>
            <person name="Putnam N.H."/>
            <person name="Rash S."/>
            <person name="Rose J.K."/>
            <person name="Sakihama Y."/>
            <person name="Salamov A.A."/>
            <person name="Savidor A."/>
            <person name="Scheuring C.F."/>
            <person name="Smith B.M."/>
            <person name="Sobral B.W."/>
            <person name="Terry A."/>
            <person name="Torto-Alalibo T.A."/>
            <person name="Win J."/>
            <person name="Xu Z."/>
            <person name="Zhang H."/>
            <person name="Grigoriev I.V."/>
            <person name="Rokhsar D.S."/>
            <person name="Boore J.L."/>
        </authorList>
    </citation>
    <scope>NUCLEOTIDE SEQUENCE [LARGE SCALE GENOMIC DNA]</scope>
    <source>
        <strain evidence="6 7">P6497</strain>
    </source>
</reference>
<keyword evidence="3" id="KW-0862">Zinc</keyword>
<dbReference type="PROSITE" id="PS50178">
    <property type="entry name" value="ZF_FYVE"/>
    <property type="match status" value="1"/>
</dbReference>
<feature type="domain" description="FYVE-type" evidence="5">
    <location>
        <begin position="333"/>
        <end position="393"/>
    </location>
</feature>
<evidence type="ECO:0000259" key="5">
    <source>
        <dbReference type="PROSITE" id="PS50178"/>
    </source>
</evidence>
<dbReference type="GO" id="GO:0008270">
    <property type="term" value="F:zinc ion binding"/>
    <property type="evidence" value="ECO:0007669"/>
    <property type="project" value="UniProtKB-KW"/>
</dbReference>
<evidence type="ECO:0000256" key="4">
    <source>
        <dbReference type="PROSITE-ProRule" id="PRU00091"/>
    </source>
</evidence>
<accession>G4YU27</accession>
<dbReference type="Gene3D" id="3.30.40.10">
    <property type="entry name" value="Zinc/RING finger domain, C3HC4 (zinc finger)"/>
    <property type="match status" value="1"/>
</dbReference>
<dbReference type="InterPro" id="IPR013083">
    <property type="entry name" value="Znf_RING/FYVE/PHD"/>
</dbReference>
<dbReference type="STRING" id="1094619.G4YU27"/>
<dbReference type="OMA" id="FCARCRE"/>
<evidence type="ECO:0000313" key="6">
    <source>
        <dbReference type="EMBL" id="EGZ23105.1"/>
    </source>
</evidence>
<dbReference type="SUPFAM" id="SSF57903">
    <property type="entry name" value="FYVE/PHD zinc finger"/>
    <property type="match status" value="1"/>
</dbReference>
<dbReference type="InterPro" id="IPR017455">
    <property type="entry name" value="Znf_FYVE-rel"/>
</dbReference>
<dbReference type="AlphaFoldDB" id="G4YU27"/>
<keyword evidence="2 4" id="KW-0863">Zinc-finger</keyword>
<gene>
    <name evidence="6" type="ORF">PHYSODRAFT_483867</name>
</gene>
<dbReference type="GeneID" id="20655680"/>
<dbReference type="RefSeq" id="XP_009518393.1">
    <property type="nucleotide sequence ID" value="XM_009520098.1"/>
</dbReference>
<evidence type="ECO:0000256" key="3">
    <source>
        <dbReference type="ARBA" id="ARBA00022833"/>
    </source>
</evidence>
<dbReference type="KEGG" id="psoj:PHYSODRAFT_483867"/>
<dbReference type="CDD" id="cd00065">
    <property type="entry name" value="FYVE_like_SF"/>
    <property type="match status" value="1"/>
</dbReference>
<evidence type="ECO:0000313" key="7">
    <source>
        <dbReference type="Proteomes" id="UP000002640"/>
    </source>
</evidence>
<dbReference type="Proteomes" id="UP000002640">
    <property type="component" value="Unassembled WGS sequence"/>
</dbReference>